<accession>A0A942TQF9</accession>
<name>A0A942TQF9_9BACI</name>
<keyword evidence="1" id="KW-1133">Transmembrane helix</keyword>
<keyword evidence="1" id="KW-0812">Transmembrane</keyword>
<comment type="caution">
    <text evidence="2">The sequence shown here is derived from an EMBL/GenBank/DDBJ whole genome shotgun (WGS) entry which is preliminary data.</text>
</comment>
<feature type="transmembrane region" description="Helical" evidence="1">
    <location>
        <begin position="31"/>
        <end position="50"/>
    </location>
</feature>
<keyword evidence="3" id="KW-1185">Reference proteome</keyword>
<keyword evidence="1" id="KW-0472">Membrane</keyword>
<evidence type="ECO:0000256" key="1">
    <source>
        <dbReference type="SAM" id="Phobius"/>
    </source>
</evidence>
<evidence type="ECO:0000313" key="2">
    <source>
        <dbReference type="EMBL" id="MBS4200379.1"/>
    </source>
</evidence>
<dbReference type="RefSeq" id="WP_213110968.1">
    <property type="nucleotide sequence ID" value="NZ_JAGYPJ010000001.1"/>
</dbReference>
<proteinExistence type="predicted"/>
<reference evidence="2 3" key="1">
    <citation type="submission" date="2021-05" db="EMBL/GenBank/DDBJ databases">
        <title>Novel Bacillus species.</title>
        <authorList>
            <person name="Liu G."/>
        </authorList>
    </citation>
    <scope>NUCLEOTIDE SEQUENCE [LARGE SCALE GENOMIC DNA]</scope>
    <source>
        <strain evidence="2 3">FJAT-49732</strain>
    </source>
</reference>
<sequence length="207" mass="24207">MKKSFFISLIIAVVLIGSLSALHIPMPFVIVITFVCLFLIILATKVYYMYAAKNLTKIEHFMKNNLKQPLIALYYGVANEEDELVSDSLEKILRRYKKPHHQAIFKTIYALYKKDLSEMKKYINEIKPLPFLYYYEGIVSIEEGNFNKAEENSEKIEIVWMKHALLAELELKKGNRDKAETYAKTSLDNATGMQKYMIYKHNNRLFT</sequence>
<dbReference type="EMBL" id="JAGYPJ010000001">
    <property type="protein sequence ID" value="MBS4200379.1"/>
    <property type="molecule type" value="Genomic_DNA"/>
</dbReference>
<dbReference type="Proteomes" id="UP000682713">
    <property type="component" value="Unassembled WGS sequence"/>
</dbReference>
<organism evidence="2 3">
    <name type="scientific">Lederbergia citrisecunda</name>
    <dbReference type="NCBI Taxonomy" id="2833583"/>
    <lineage>
        <taxon>Bacteria</taxon>
        <taxon>Bacillati</taxon>
        <taxon>Bacillota</taxon>
        <taxon>Bacilli</taxon>
        <taxon>Bacillales</taxon>
        <taxon>Bacillaceae</taxon>
        <taxon>Lederbergia</taxon>
    </lineage>
</organism>
<gene>
    <name evidence="2" type="ORF">KHA93_12125</name>
</gene>
<protein>
    <submittedName>
        <fullName evidence="2">Uncharacterized protein</fullName>
    </submittedName>
</protein>
<evidence type="ECO:0000313" key="3">
    <source>
        <dbReference type="Proteomes" id="UP000682713"/>
    </source>
</evidence>
<dbReference type="AlphaFoldDB" id="A0A942TQF9"/>